<dbReference type="GO" id="GO:0016705">
    <property type="term" value="F:oxidoreductase activity, acting on paired donors, with incorporation or reduction of molecular oxygen"/>
    <property type="evidence" value="ECO:0007669"/>
    <property type="project" value="InterPro"/>
</dbReference>
<evidence type="ECO:0000313" key="8">
    <source>
        <dbReference type="Proteomes" id="UP000269721"/>
    </source>
</evidence>
<keyword evidence="6" id="KW-0560">Oxidoreductase</keyword>
<dbReference type="GO" id="GO:0004497">
    <property type="term" value="F:monooxygenase activity"/>
    <property type="evidence" value="ECO:0007669"/>
    <property type="project" value="UniProtKB-KW"/>
</dbReference>
<organism evidence="7 8">
    <name type="scientific">Blyttiomyces helicus</name>
    <dbReference type="NCBI Taxonomy" id="388810"/>
    <lineage>
        <taxon>Eukaryota</taxon>
        <taxon>Fungi</taxon>
        <taxon>Fungi incertae sedis</taxon>
        <taxon>Chytridiomycota</taxon>
        <taxon>Chytridiomycota incertae sedis</taxon>
        <taxon>Chytridiomycetes</taxon>
        <taxon>Chytridiomycetes incertae sedis</taxon>
        <taxon>Blyttiomyces</taxon>
    </lineage>
</organism>
<evidence type="ECO:0000256" key="6">
    <source>
        <dbReference type="RuleBase" id="RU000461"/>
    </source>
</evidence>
<evidence type="ECO:0000256" key="2">
    <source>
        <dbReference type="ARBA" id="ARBA00010617"/>
    </source>
</evidence>
<keyword evidence="3 5" id="KW-0479">Metal-binding</keyword>
<keyword evidence="5 6" id="KW-0349">Heme</keyword>
<proteinExistence type="inferred from homology"/>
<dbReference type="SUPFAM" id="SSF48264">
    <property type="entry name" value="Cytochrome P450"/>
    <property type="match status" value="1"/>
</dbReference>
<evidence type="ECO:0000256" key="3">
    <source>
        <dbReference type="ARBA" id="ARBA00022723"/>
    </source>
</evidence>
<dbReference type="Gene3D" id="1.10.630.10">
    <property type="entry name" value="Cytochrome P450"/>
    <property type="match status" value="1"/>
</dbReference>
<comment type="similarity">
    <text evidence="2 6">Belongs to the cytochrome P450 family.</text>
</comment>
<gene>
    <name evidence="7" type="ORF">BDK51DRAFT_10314</name>
</gene>
<feature type="non-terminal residue" evidence="7">
    <location>
        <position position="140"/>
    </location>
</feature>
<dbReference type="InterPro" id="IPR001128">
    <property type="entry name" value="Cyt_P450"/>
</dbReference>
<keyword evidence="4 5" id="KW-0408">Iron</keyword>
<feature type="non-terminal residue" evidence="7">
    <location>
        <position position="1"/>
    </location>
</feature>
<evidence type="ECO:0000256" key="5">
    <source>
        <dbReference type="PIRSR" id="PIRSR602401-1"/>
    </source>
</evidence>
<accession>A0A4P9W8V7</accession>
<dbReference type="InterPro" id="IPR002401">
    <property type="entry name" value="Cyt_P450_E_grp-I"/>
</dbReference>
<dbReference type="GO" id="GO:0020037">
    <property type="term" value="F:heme binding"/>
    <property type="evidence" value="ECO:0007669"/>
    <property type="project" value="InterPro"/>
</dbReference>
<evidence type="ECO:0000313" key="7">
    <source>
        <dbReference type="EMBL" id="RKO88971.1"/>
    </source>
</evidence>
<name>A0A4P9W8V7_9FUNG</name>
<dbReference type="PANTHER" id="PTHR24305">
    <property type="entry name" value="CYTOCHROME P450"/>
    <property type="match status" value="1"/>
</dbReference>
<keyword evidence="8" id="KW-1185">Reference proteome</keyword>
<feature type="binding site" description="axial binding residue" evidence="5">
    <location>
        <position position="136"/>
    </location>
    <ligand>
        <name>heme</name>
        <dbReference type="ChEBI" id="CHEBI:30413"/>
    </ligand>
    <ligandPart>
        <name>Fe</name>
        <dbReference type="ChEBI" id="CHEBI:18248"/>
    </ligandPart>
</feature>
<dbReference type="AlphaFoldDB" id="A0A4P9W8V7"/>
<reference evidence="8" key="1">
    <citation type="journal article" date="2018" name="Nat. Microbiol.">
        <title>Leveraging single-cell genomics to expand the fungal tree of life.</title>
        <authorList>
            <person name="Ahrendt S.R."/>
            <person name="Quandt C.A."/>
            <person name="Ciobanu D."/>
            <person name="Clum A."/>
            <person name="Salamov A."/>
            <person name="Andreopoulos B."/>
            <person name="Cheng J.F."/>
            <person name="Woyke T."/>
            <person name="Pelin A."/>
            <person name="Henrissat B."/>
            <person name="Reynolds N.K."/>
            <person name="Benny G.L."/>
            <person name="Smith M.E."/>
            <person name="James T.Y."/>
            <person name="Grigoriev I.V."/>
        </authorList>
    </citation>
    <scope>NUCLEOTIDE SEQUENCE [LARGE SCALE GENOMIC DNA]</scope>
</reference>
<dbReference type="InterPro" id="IPR036396">
    <property type="entry name" value="Cyt_P450_sf"/>
</dbReference>
<dbReference type="InterPro" id="IPR017972">
    <property type="entry name" value="Cyt_P450_CS"/>
</dbReference>
<protein>
    <submittedName>
        <fullName evidence="7">Cytochrome P450</fullName>
    </submittedName>
</protein>
<keyword evidence="6" id="KW-0503">Monooxygenase</keyword>
<dbReference type="OrthoDB" id="1470350at2759"/>
<evidence type="ECO:0000256" key="4">
    <source>
        <dbReference type="ARBA" id="ARBA00023004"/>
    </source>
</evidence>
<dbReference type="PRINTS" id="PR00385">
    <property type="entry name" value="P450"/>
</dbReference>
<dbReference type="Proteomes" id="UP000269721">
    <property type="component" value="Unassembled WGS sequence"/>
</dbReference>
<dbReference type="PROSITE" id="PS00086">
    <property type="entry name" value="CYTOCHROME_P450"/>
    <property type="match status" value="1"/>
</dbReference>
<sequence length="140" mass="15380">DTSSNVLGSMLIRLSENPHILARLQADLDTLPFDERGFISNPNLTTLSYLSAVLKETMRIDPSVSGFSRQLDSDTVIGGYFLPKKTKVLVSISSLHRGTRWADPDVFDPERFMNGAGESDDRDGAWAPFSMGSRNCIGKA</sequence>
<comment type="cofactor">
    <cofactor evidence="1 5">
        <name>heme</name>
        <dbReference type="ChEBI" id="CHEBI:30413"/>
    </cofactor>
</comment>
<dbReference type="PANTHER" id="PTHR24305:SF166">
    <property type="entry name" value="CYTOCHROME P450 12A4, MITOCHONDRIAL-RELATED"/>
    <property type="match status" value="1"/>
</dbReference>
<dbReference type="InterPro" id="IPR050121">
    <property type="entry name" value="Cytochrome_P450_monoxygenase"/>
</dbReference>
<dbReference type="GO" id="GO:0005506">
    <property type="term" value="F:iron ion binding"/>
    <property type="evidence" value="ECO:0007669"/>
    <property type="project" value="InterPro"/>
</dbReference>
<dbReference type="EMBL" id="KZ996371">
    <property type="protein sequence ID" value="RKO88971.1"/>
    <property type="molecule type" value="Genomic_DNA"/>
</dbReference>
<dbReference type="PRINTS" id="PR00463">
    <property type="entry name" value="EP450I"/>
</dbReference>
<dbReference type="Pfam" id="PF00067">
    <property type="entry name" value="p450"/>
    <property type="match status" value="1"/>
</dbReference>
<evidence type="ECO:0000256" key="1">
    <source>
        <dbReference type="ARBA" id="ARBA00001971"/>
    </source>
</evidence>